<feature type="region of interest" description="Disordered" evidence="1">
    <location>
        <begin position="295"/>
        <end position="333"/>
    </location>
</feature>
<feature type="compositionally biased region" description="Basic and acidic residues" evidence="1">
    <location>
        <begin position="26"/>
        <end position="37"/>
    </location>
</feature>
<dbReference type="OrthoDB" id="10258608at2759"/>
<reference evidence="4" key="1">
    <citation type="journal article" date="2014" name="Nat. Genet.">
        <title>Genome of the human hookworm Necator americanus.</title>
        <authorList>
            <person name="Tang Y.T."/>
            <person name="Gao X."/>
            <person name="Rosa B.A."/>
            <person name="Abubucker S."/>
            <person name="Hallsworth-Pepin K."/>
            <person name="Martin J."/>
            <person name="Tyagi R."/>
            <person name="Heizer E."/>
            <person name="Zhang X."/>
            <person name="Bhonagiri-Palsikar V."/>
            <person name="Minx P."/>
            <person name="Warren W.C."/>
            <person name="Wang Q."/>
            <person name="Zhan B."/>
            <person name="Hotez P.J."/>
            <person name="Sternberg P.W."/>
            <person name="Dougall A."/>
            <person name="Gaze S.T."/>
            <person name="Mulvenna J."/>
            <person name="Sotillo J."/>
            <person name="Ranganathan S."/>
            <person name="Rabelo E.M."/>
            <person name="Wilson R.K."/>
            <person name="Felgner P.L."/>
            <person name="Bethony J."/>
            <person name="Hawdon J.M."/>
            <person name="Gasser R.B."/>
            <person name="Loukas A."/>
            <person name="Mitreva M."/>
        </authorList>
    </citation>
    <scope>NUCLEOTIDE SEQUENCE [LARGE SCALE GENOMIC DNA]</scope>
</reference>
<feature type="domain" description="Mon2/Sec7/BIG1-like HUS" evidence="2">
    <location>
        <begin position="94"/>
        <end position="214"/>
    </location>
</feature>
<evidence type="ECO:0000313" key="4">
    <source>
        <dbReference type="Proteomes" id="UP000053676"/>
    </source>
</evidence>
<keyword evidence="4" id="KW-1185">Reference proteome</keyword>
<dbReference type="PANTHER" id="PTHR10663">
    <property type="entry name" value="GUANYL-NUCLEOTIDE EXCHANGE FACTOR"/>
    <property type="match status" value="1"/>
</dbReference>
<dbReference type="Proteomes" id="UP000053676">
    <property type="component" value="Unassembled WGS sequence"/>
</dbReference>
<dbReference type="InterPro" id="IPR032691">
    <property type="entry name" value="Mon2/Sec7/BIG1-like_HUS"/>
</dbReference>
<dbReference type="EMBL" id="KI669307">
    <property type="protein sequence ID" value="ETN68201.1"/>
    <property type="molecule type" value="Genomic_DNA"/>
</dbReference>
<dbReference type="STRING" id="51031.W2SH41"/>
<dbReference type="PANTHER" id="PTHR10663:SF388">
    <property type="entry name" value="GOLGI-SPECIFIC BREFELDIN A-RESISTANCE GUANINE NUCLEOTIDE EXCHANGE FACTOR 1"/>
    <property type="match status" value="1"/>
</dbReference>
<organism evidence="3 4">
    <name type="scientific">Necator americanus</name>
    <name type="common">Human hookworm</name>
    <dbReference type="NCBI Taxonomy" id="51031"/>
    <lineage>
        <taxon>Eukaryota</taxon>
        <taxon>Metazoa</taxon>
        <taxon>Ecdysozoa</taxon>
        <taxon>Nematoda</taxon>
        <taxon>Chromadorea</taxon>
        <taxon>Rhabditida</taxon>
        <taxon>Rhabditina</taxon>
        <taxon>Rhabditomorpha</taxon>
        <taxon>Strongyloidea</taxon>
        <taxon>Ancylostomatidae</taxon>
        <taxon>Bunostominae</taxon>
        <taxon>Necator</taxon>
    </lineage>
</organism>
<gene>
    <name evidence="3" type="ORF">NECAME_15949</name>
</gene>
<evidence type="ECO:0000256" key="1">
    <source>
        <dbReference type="SAM" id="MobiDB-lite"/>
    </source>
</evidence>
<accession>W2SH41</accession>
<evidence type="ECO:0000313" key="3">
    <source>
        <dbReference type="EMBL" id="ETN68201.1"/>
    </source>
</evidence>
<dbReference type="Pfam" id="PF12783">
    <property type="entry name" value="Sec7-like_HUS"/>
    <property type="match status" value="1"/>
</dbReference>
<feature type="region of interest" description="Disordered" evidence="1">
    <location>
        <begin position="1"/>
        <end position="76"/>
    </location>
</feature>
<dbReference type="AlphaFoldDB" id="W2SH41"/>
<proteinExistence type="predicted"/>
<sequence length="333" mass="36831">MVLTTDPPCDCVTAPDMPPPQVKLVEPIDRAEEKAVEADSEGEDDALETKEPPMVRQQNTSLKDPLPEETEEDNVEQVGNAVQLPYGLPCCRELLRFLIALSNPLDRQNTESMVVLGLNLLTVALELLDTEKLPVLAATNRACFLLFESMRSQLKLQLEAYFHKLKGIVMNDQRTTSYEQKEMALESIVQLWRIPGLVTELYLNYDCDLYCSNIFEELTKLLVENAFPLSGLHAHSLISLDALLVVIDTIDQNCVCRQAALIAPSVDSESKTASALNFPVLSGFQIGQRILASGSDLSNSSPERDIPENVSSKPLMPSANRHAPSHSLPSMEQ</sequence>
<feature type="non-terminal residue" evidence="3">
    <location>
        <position position="333"/>
    </location>
</feature>
<evidence type="ECO:0000259" key="2">
    <source>
        <dbReference type="Pfam" id="PF12783"/>
    </source>
</evidence>
<protein>
    <recommendedName>
        <fullName evidence="2">Mon2/Sec7/BIG1-like HUS domain-containing protein</fullName>
    </recommendedName>
</protein>
<dbReference type="KEGG" id="nai:NECAME_15949"/>
<name>W2SH41_NECAM</name>